<accession>A0ACC2SP40</accession>
<proteinExistence type="predicted"/>
<evidence type="ECO:0000313" key="1">
    <source>
        <dbReference type="EMBL" id="KAJ9064118.1"/>
    </source>
</evidence>
<gene>
    <name evidence="1" type="ORF">DSO57_1033721</name>
</gene>
<organism evidence="1 2">
    <name type="scientific">Entomophthora muscae</name>
    <dbReference type="NCBI Taxonomy" id="34485"/>
    <lineage>
        <taxon>Eukaryota</taxon>
        <taxon>Fungi</taxon>
        <taxon>Fungi incertae sedis</taxon>
        <taxon>Zoopagomycota</taxon>
        <taxon>Entomophthoromycotina</taxon>
        <taxon>Entomophthoromycetes</taxon>
        <taxon>Entomophthorales</taxon>
        <taxon>Entomophthoraceae</taxon>
        <taxon>Entomophthora</taxon>
    </lineage>
</organism>
<protein>
    <submittedName>
        <fullName evidence="1">Uncharacterized protein</fullName>
    </submittedName>
</protein>
<reference evidence="1" key="1">
    <citation type="submission" date="2022-04" db="EMBL/GenBank/DDBJ databases">
        <title>Genome of the entomopathogenic fungus Entomophthora muscae.</title>
        <authorList>
            <person name="Elya C."/>
            <person name="Lovett B.R."/>
            <person name="Lee E."/>
            <person name="Macias A.M."/>
            <person name="Hajek A.E."/>
            <person name="De Bivort B.L."/>
            <person name="Kasson M.T."/>
            <person name="De Fine Licht H.H."/>
            <person name="Stajich J.E."/>
        </authorList>
    </citation>
    <scope>NUCLEOTIDE SEQUENCE</scope>
    <source>
        <strain evidence="1">Berkeley</strain>
    </source>
</reference>
<keyword evidence="2" id="KW-1185">Reference proteome</keyword>
<dbReference type="EMBL" id="QTSX02004530">
    <property type="protein sequence ID" value="KAJ9064118.1"/>
    <property type="molecule type" value="Genomic_DNA"/>
</dbReference>
<comment type="caution">
    <text evidence="1">The sequence shown here is derived from an EMBL/GenBank/DDBJ whole genome shotgun (WGS) entry which is preliminary data.</text>
</comment>
<sequence length="288" mass="32584">MQLPNELIFSLFSEVSSISTLLVLSSTSRLMRQISQMDTRLQVLRRCHLAAVRHVRDKPVHCMFSNDMADLRLELVQHAHRFALYPILYNWSLLPIRSLFIRGDLDLIACIKLDALFSTPNFGCNEISFTCVNFNDDENTIQFLKQAFRSCSSMRFNLCSFDQDCLVQLLGMIAGSTLRSFHFVSNFIDTFPAHVLSEAIAKAPHLRELDVAGAGLGWDDEQLTTFLRELACTPLTQLSLTNNDITNFTLPTFPNLRLLNLLNNPIHPNAHKAWAEILPSCPSLTISI</sequence>
<evidence type="ECO:0000313" key="2">
    <source>
        <dbReference type="Proteomes" id="UP001165960"/>
    </source>
</evidence>
<name>A0ACC2SP40_9FUNG</name>
<dbReference type="Proteomes" id="UP001165960">
    <property type="component" value="Unassembled WGS sequence"/>
</dbReference>